<dbReference type="InterPro" id="IPR041679">
    <property type="entry name" value="DNA2/NAM7-like_C"/>
</dbReference>
<dbReference type="GO" id="GO:0016787">
    <property type="term" value="F:hydrolase activity"/>
    <property type="evidence" value="ECO:0007669"/>
    <property type="project" value="UniProtKB-KW"/>
</dbReference>
<evidence type="ECO:0000256" key="3">
    <source>
        <dbReference type="ARBA" id="ARBA00022806"/>
    </source>
</evidence>
<evidence type="ECO:0000259" key="6">
    <source>
        <dbReference type="Pfam" id="PF13087"/>
    </source>
</evidence>
<dbReference type="Proteomes" id="UP000024635">
    <property type="component" value="Unassembled WGS sequence"/>
</dbReference>
<dbReference type="GO" id="GO:0043139">
    <property type="term" value="F:5'-3' DNA helicase activity"/>
    <property type="evidence" value="ECO:0007669"/>
    <property type="project" value="TreeGrafter"/>
</dbReference>
<feature type="region of interest" description="Disordered" evidence="5">
    <location>
        <begin position="180"/>
        <end position="304"/>
    </location>
</feature>
<dbReference type="InterPro" id="IPR027417">
    <property type="entry name" value="P-loop_NTPase"/>
</dbReference>
<keyword evidence="8" id="KW-1185">Reference proteome</keyword>
<feature type="compositionally biased region" description="Basic and acidic residues" evidence="5">
    <location>
        <begin position="24"/>
        <end position="38"/>
    </location>
</feature>
<proteinExistence type="predicted"/>
<organism evidence="7 8">
    <name type="scientific">Ancylostoma ceylanicum</name>
    <dbReference type="NCBI Taxonomy" id="53326"/>
    <lineage>
        <taxon>Eukaryota</taxon>
        <taxon>Metazoa</taxon>
        <taxon>Ecdysozoa</taxon>
        <taxon>Nematoda</taxon>
        <taxon>Chromadorea</taxon>
        <taxon>Rhabditida</taxon>
        <taxon>Rhabditina</taxon>
        <taxon>Rhabditomorpha</taxon>
        <taxon>Strongyloidea</taxon>
        <taxon>Ancylostomatidae</taxon>
        <taxon>Ancylostomatinae</taxon>
        <taxon>Ancylostoma</taxon>
    </lineage>
</organism>
<feature type="region of interest" description="Disordered" evidence="5">
    <location>
        <begin position="1"/>
        <end position="74"/>
    </location>
</feature>
<evidence type="ECO:0000256" key="4">
    <source>
        <dbReference type="ARBA" id="ARBA00022840"/>
    </source>
</evidence>
<reference evidence="8" key="1">
    <citation type="journal article" date="2015" name="Nat. Genet.">
        <title>The genome and transcriptome of the zoonotic hookworm Ancylostoma ceylanicum identify infection-specific gene families.</title>
        <authorList>
            <person name="Schwarz E.M."/>
            <person name="Hu Y."/>
            <person name="Antoshechkin I."/>
            <person name="Miller M.M."/>
            <person name="Sternberg P.W."/>
            <person name="Aroian R.V."/>
        </authorList>
    </citation>
    <scope>NUCLEOTIDE SEQUENCE</scope>
    <source>
        <strain evidence="8">HY135</strain>
    </source>
</reference>
<evidence type="ECO:0000256" key="5">
    <source>
        <dbReference type="SAM" id="MobiDB-lite"/>
    </source>
</evidence>
<keyword evidence="3" id="KW-0347">Helicase</keyword>
<keyword evidence="2" id="KW-0378">Hydrolase</keyword>
<dbReference type="SUPFAM" id="SSF52540">
    <property type="entry name" value="P-loop containing nucleoside triphosphate hydrolases"/>
    <property type="match status" value="1"/>
</dbReference>
<feature type="compositionally biased region" description="Low complexity" evidence="5">
    <location>
        <begin position="180"/>
        <end position="195"/>
    </location>
</feature>
<dbReference type="OrthoDB" id="10442325at2759"/>
<dbReference type="PANTHER" id="PTHR43788:SF16">
    <property type="entry name" value="HELICASE WITH ZINC FINGER 2"/>
    <property type="match status" value="1"/>
</dbReference>
<feature type="compositionally biased region" description="Basic residues" evidence="5">
    <location>
        <begin position="234"/>
        <end position="244"/>
    </location>
</feature>
<protein>
    <recommendedName>
        <fullName evidence="6">DNA2/NAM7 helicase-like C-terminal domain-containing protein</fullName>
    </recommendedName>
</protein>
<dbReference type="Gene3D" id="3.40.50.300">
    <property type="entry name" value="P-loop containing nucleotide triphosphate hydrolases"/>
    <property type="match status" value="2"/>
</dbReference>
<dbReference type="EMBL" id="JARK01001422">
    <property type="protein sequence ID" value="EYC04629.1"/>
    <property type="molecule type" value="Genomic_DNA"/>
</dbReference>
<feature type="compositionally biased region" description="Low complexity" evidence="5">
    <location>
        <begin position="45"/>
        <end position="58"/>
    </location>
</feature>
<evidence type="ECO:0000313" key="8">
    <source>
        <dbReference type="Proteomes" id="UP000024635"/>
    </source>
</evidence>
<dbReference type="GO" id="GO:0005524">
    <property type="term" value="F:ATP binding"/>
    <property type="evidence" value="ECO:0007669"/>
    <property type="project" value="UniProtKB-KW"/>
</dbReference>
<dbReference type="Pfam" id="PF13087">
    <property type="entry name" value="AAA_12"/>
    <property type="match status" value="1"/>
</dbReference>
<feature type="domain" description="DNA2/NAM7 helicase-like C-terminal" evidence="6">
    <location>
        <begin position="918"/>
        <end position="1104"/>
    </location>
</feature>
<feature type="compositionally biased region" description="Low complexity" evidence="5">
    <location>
        <begin position="245"/>
        <end position="260"/>
    </location>
</feature>
<sequence length="1139" mass="125705">MSVPDEPRGEVPQGDSSGTLPSDFPRHDLADTTSDRSTEQVVPDVVVTSESAVESSTAGKSADPSMDQSVSLSVHSHDLAVPHDVDVAPSAPLDDSTLLAEGSVSGAESCEERGSSVLSEPMEVSPCGDFGDDETWNPSSEGLVTGPPTSSRPFTLVDVPLEVPASLRNAYLDNLLKYPATTPRRPRSCSPPITSATHCLAGGSRPPLPRSDQPSTSAADQPSTSRGTYESHRSRGRGGGRGRGRINASSRGISRGSSVSVPTASVSGPSRGQTGAPRGPRGSRGNRGARGRQPRGGRDASARGYPDKLVAGLYSRGIPQKTPEGFWHHLVPHHPWAHLVRPREVRFDLLSDSNVTNFISDREYWHVPSTNYDNSENFVYTLFPDRLQGNQIPPDLPFLELQTLENTISFRYRSQTVIQQVFSRNFRHIENTRPQTPADQFEGLIAPPTIDGIRPVLYQIIQTGRGAGVILEAKDFFIMMPDRPDLHCIILDQFGTNIQTNTRGFARNLVSVKDYVWVYDVEPTNAALRNPSLTLQQTQIPRTTALDNNCNFFFRVARFAFVRPAQVSQEVYGIVLSVPRRGDNAVNNIRAVFEGAPDAITVPPSICDFELTTAVQYEMVLAHTRLNTSTAVRFSEPPVSQAARAALTQAVKSFVPLHPQEAILPLRVFRPSALEQSWLADRAGPFENFRRDPASAKVRMARLFSVSCAALAAINTIDDDRHSHWVTASVPTMNAYPIRFQFQLTDMISEAGWTVQRPVELWVEGSPALSRARVIAVQARSEDRELDVTIAAYRDTDDDLVRAIRSYERREFISAERDVSIAVAAMIRIYFNYRRPQIICLTTSSLLNTSGPKGCFAEYLDSFDLLIGDEASQIPEPVFVAITDRLPDIRHIYIGDVHQLEPHARCPRSSNPAVYGARSVMSVLTASAHVSIAPLVTTFRAHPSLNELPNRLTYGGTLVSGADAAERRLLLDLFEFPDRDLPFLFVDVAGTSQRAVTKSHHNEVEASVCLTIVTELLGRGVRADQICVISFYREQFRRLAEPVRNLGIELSTVDTVQGREKDVVILLTTKTGFDPEGAEFLDDQRRMNVALTRSRHGQFVLGHVESLRQVRYWNGVLEWATEHDAVIPASDLPRFFRSD</sequence>
<evidence type="ECO:0000256" key="2">
    <source>
        <dbReference type="ARBA" id="ARBA00022801"/>
    </source>
</evidence>
<dbReference type="PANTHER" id="PTHR43788">
    <property type="entry name" value="DNA2/NAM7 HELICASE FAMILY MEMBER"/>
    <property type="match status" value="1"/>
</dbReference>
<keyword evidence="4" id="KW-0067">ATP-binding</keyword>
<name>A0A016TNQ8_9BILA</name>
<dbReference type="InterPro" id="IPR047187">
    <property type="entry name" value="SF1_C_Upf1"/>
</dbReference>
<comment type="caution">
    <text evidence="7">The sequence shown here is derived from an EMBL/GenBank/DDBJ whole genome shotgun (WGS) entry which is preliminary data.</text>
</comment>
<keyword evidence="1" id="KW-0547">Nucleotide-binding</keyword>
<feature type="compositionally biased region" description="Polar residues" evidence="5">
    <location>
        <begin position="212"/>
        <end position="228"/>
    </location>
</feature>
<feature type="compositionally biased region" description="Polar residues" evidence="5">
    <location>
        <begin position="136"/>
        <end position="153"/>
    </location>
</feature>
<dbReference type="InterPro" id="IPR050534">
    <property type="entry name" value="Coronavir_polyprotein_1ab"/>
</dbReference>
<feature type="compositionally biased region" description="Polar residues" evidence="5">
    <location>
        <begin position="261"/>
        <end position="273"/>
    </location>
</feature>
<dbReference type="CDD" id="cd18808">
    <property type="entry name" value="SF1_C_Upf1"/>
    <property type="match status" value="1"/>
</dbReference>
<feature type="region of interest" description="Disordered" evidence="5">
    <location>
        <begin position="102"/>
        <end position="155"/>
    </location>
</feature>
<evidence type="ECO:0000256" key="1">
    <source>
        <dbReference type="ARBA" id="ARBA00022741"/>
    </source>
</evidence>
<dbReference type="AlphaFoldDB" id="A0A016TNQ8"/>
<evidence type="ECO:0000313" key="7">
    <source>
        <dbReference type="EMBL" id="EYC04629.1"/>
    </source>
</evidence>
<dbReference type="STRING" id="53326.A0A016TNQ8"/>
<accession>A0A016TNQ8</accession>
<gene>
    <name evidence="7" type="primary">Acey_s0086.g1895</name>
    <name evidence="7" type="ORF">Y032_0086g1895</name>
</gene>